<dbReference type="SMART" id="SM00418">
    <property type="entry name" value="HTH_ARSR"/>
    <property type="match status" value="1"/>
</dbReference>
<evidence type="ECO:0000256" key="1">
    <source>
        <dbReference type="ARBA" id="ARBA00022849"/>
    </source>
</evidence>
<evidence type="ECO:0000256" key="2">
    <source>
        <dbReference type="ARBA" id="ARBA00023015"/>
    </source>
</evidence>
<reference evidence="6 7" key="1">
    <citation type="journal article" date="2012" name="Int. J. Syst. Evol. Microbiol.">
        <title>Marinomonas hwangdonensis sp. nov., isolated from seawater.</title>
        <authorList>
            <person name="Jung Y.T."/>
            <person name="Oh T.K."/>
            <person name="Yoon J.H."/>
        </authorList>
    </citation>
    <scope>NUCLEOTIDE SEQUENCE [LARGE SCALE GENOMIC DNA]</scope>
    <source>
        <strain evidence="6 7">HDW-15</strain>
    </source>
</reference>
<keyword evidence="4" id="KW-0804">Transcription</keyword>
<keyword evidence="3" id="KW-0238">DNA-binding</keyword>
<dbReference type="PANTHER" id="PTHR33154">
    <property type="entry name" value="TRANSCRIPTIONAL REGULATOR, ARSR FAMILY"/>
    <property type="match status" value="1"/>
</dbReference>
<keyword evidence="2" id="KW-0805">Transcription regulation</keyword>
<keyword evidence="7" id="KW-1185">Reference proteome</keyword>
<dbReference type="EMBL" id="RIZG01000001">
    <property type="protein sequence ID" value="RNF52686.1"/>
    <property type="molecule type" value="Genomic_DNA"/>
</dbReference>
<gene>
    <name evidence="6" type="ORF">EBI00_00765</name>
</gene>
<dbReference type="AlphaFoldDB" id="A0A3M8Q9C2"/>
<evidence type="ECO:0000259" key="5">
    <source>
        <dbReference type="PROSITE" id="PS50987"/>
    </source>
</evidence>
<dbReference type="InterPro" id="IPR001845">
    <property type="entry name" value="HTH_ArsR_DNA-bd_dom"/>
</dbReference>
<sequence length="115" mass="13232">MNPVQFYKCLADETRLRCMLLIHLEQELCVCELMQALNESQPKISRHLAQLRTCGLLTDRRQGQWVFYSINKALPDWILAVLNETTCNNMAFLEVNQQQLGTMGDRPDRAVACCT</sequence>
<dbReference type="FunFam" id="1.10.10.10:FF:000279">
    <property type="entry name" value="Transcriptional regulator, ArsR family"/>
    <property type="match status" value="1"/>
</dbReference>
<dbReference type="NCBIfam" id="NF033788">
    <property type="entry name" value="HTH_metalloreg"/>
    <property type="match status" value="1"/>
</dbReference>
<dbReference type="GO" id="GO:0046685">
    <property type="term" value="P:response to arsenic-containing substance"/>
    <property type="evidence" value="ECO:0007669"/>
    <property type="project" value="UniProtKB-KW"/>
</dbReference>
<dbReference type="PROSITE" id="PS50987">
    <property type="entry name" value="HTH_ARSR_2"/>
    <property type="match status" value="1"/>
</dbReference>
<protein>
    <submittedName>
        <fullName evidence="6">ArsR family transcriptional regulator</fullName>
    </submittedName>
</protein>
<dbReference type="SUPFAM" id="SSF46785">
    <property type="entry name" value="Winged helix' DNA-binding domain"/>
    <property type="match status" value="1"/>
</dbReference>
<dbReference type="PANTHER" id="PTHR33154:SF18">
    <property type="entry name" value="ARSENICAL RESISTANCE OPERON REPRESSOR"/>
    <property type="match status" value="1"/>
</dbReference>
<name>A0A3M8Q9C2_9GAMM</name>
<comment type="caution">
    <text evidence="6">The sequence shown here is derived from an EMBL/GenBank/DDBJ whole genome shotgun (WGS) entry which is preliminary data.</text>
</comment>
<dbReference type="InterPro" id="IPR011991">
    <property type="entry name" value="ArsR-like_HTH"/>
</dbReference>
<dbReference type="GO" id="GO:0003677">
    <property type="term" value="F:DNA binding"/>
    <property type="evidence" value="ECO:0007669"/>
    <property type="project" value="UniProtKB-KW"/>
</dbReference>
<dbReference type="InterPro" id="IPR036388">
    <property type="entry name" value="WH-like_DNA-bd_sf"/>
</dbReference>
<dbReference type="RefSeq" id="WP_123094029.1">
    <property type="nucleotide sequence ID" value="NZ_RIZG01000001.1"/>
</dbReference>
<keyword evidence="1" id="KW-0059">Arsenical resistance</keyword>
<dbReference type="PRINTS" id="PR00778">
    <property type="entry name" value="HTHARSR"/>
</dbReference>
<evidence type="ECO:0000313" key="6">
    <source>
        <dbReference type="EMBL" id="RNF52686.1"/>
    </source>
</evidence>
<dbReference type="GO" id="GO:0003700">
    <property type="term" value="F:DNA-binding transcription factor activity"/>
    <property type="evidence" value="ECO:0007669"/>
    <property type="project" value="InterPro"/>
</dbReference>
<dbReference type="Gene3D" id="1.10.10.10">
    <property type="entry name" value="Winged helix-like DNA-binding domain superfamily/Winged helix DNA-binding domain"/>
    <property type="match status" value="1"/>
</dbReference>
<proteinExistence type="predicted"/>
<dbReference type="NCBIfam" id="NF007528">
    <property type="entry name" value="PRK10141.1"/>
    <property type="match status" value="1"/>
</dbReference>
<evidence type="ECO:0000256" key="4">
    <source>
        <dbReference type="ARBA" id="ARBA00023163"/>
    </source>
</evidence>
<dbReference type="OrthoDB" id="9793058at2"/>
<organism evidence="6 7">
    <name type="scientific">Marinomonas hwangdonensis</name>
    <dbReference type="NCBI Taxonomy" id="1053647"/>
    <lineage>
        <taxon>Bacteria</taxon>
        <taxon>Pseudomonadati</taxon>
        <taxon>Pseudomonadota</taxon>
        <taxon>Gammaproteobacteria</taxon>
        <taxon>Oceanospirillales</taxon>
        <taxon>Oceanospirillaceae</taxon>
        <taxon>Marinomonas</taxon>
    </lineage>
</organism>
<dbReference type="Proteomes" id="UP000280507">
    <property type="component" value="Unassembled WGS sequence"/>
</dbReference>
<dbReference type="CDD" id="cd00090">
    <property type="entry name" value="HTH_ARSR"/>
    <property type="match status" value="1"/>
</dbReference>
<feature type="domain" description="HTH arsR-type" evidence="5">
    <location>
        <begin position="1"/>
        <end position="89"/>
    </location>
</feature>
<dbReference type="InterPro" id="IPR051081">
    <property type="entry name" value="HTH_MetalResp_TranReg"/>
</dbReference>
<dbReference type="Pfam" id="PF01022">
    <property type="entry name" value="HTH_5"/>
    <property type="match status" value="1"/>
</dbReference>
<evidence type="ECO:0000313" key="7">
    <source>
        <dbReference type="Proteomes" id="UP000280507"/>
    </source>
</evidence>
<evidence type="ECO:0000256" key="3">
    <source>
        <dbReference type="ARBA" id="ARBA00023125"/>
    </source>
</evidence>
<dbReference type="InterPro" id="IPR036390">
    <property type="entry name" value="WH_DNA-bd_sf"/>
</dbReference>
<accession>A0A3M8Q9C2</accession>